<comment type="function">
    <text evidence="8">Catalyzes two activities which are involved in the cyclic version of arginine biosynthesis: the synthesis of N-acetylglutamate from glutamate and acetyl-CoA as the acetyl donor, and of ornithine by transacetylation between N(2)-acetylornithine and glutamate.</text>
</comment>
<dbReference type="Gene3D" id="3.10.20.340">
    <property type="entry name" value="ArgJ beta chain, C-terminal domain"/>
    <property type="match status" value="2"/>
</dbReference>
<feature type="binding site" evidence="8">
    <location>
        <position position="179"/>
    </location>
    <ligand>
        <name>substrate</name>
    </ligand>
</feature>
<evidence type="ECO:0000256" key="8">
    <source>
        <dbReference type="HAMAP-Rule" id="MF_01106"/>
    </source>
</evidence>
<reference evidence="9 10" key="1">
    <citation type="journal article" date="2016" name="Nat. Commun.">
        <title>Thousands of microbial genomes shed light on interconnected biogeochemical processes in an aquifer system.</title>
        <authorList>
            <person name="Anantharaman K."/>
            <person name="Brown C.T."/>
            <person name="Hug L.A."/>
            <person name="Sharon I."/>
            <person name="Castelle C.J."/>
            <person name="Probst A.J."/>
            <person name="Thomas B.C."/>
            <person name="Singh A."/>
            <person name="Wilkins M.J."/>
            <person name="Karaoz U."/>
            <person name="Brodie E.L."/>
            <person name="Williams K.H."/>
            <person name="Hubbard S.S."/>
            <person name="Banfield J.F."/>
        </authorList>
    </citation>
    <scope>NUCLEOTIDE SEQUENCE [LARGE SCALE GENOMIC DNA]</scope>
</reference>
<evidence type="ECO:0000256" key="1">
    <source>
        <dbReference type="ARBA" id="ARBA00006774"/>
    </source>
</evidence>
<dbReference type="EMBL" id="MEUJ01000005">
    <property type="protein sequence ID" value="OGC40022.1"/>
    <property type="molecule type" value="Genomic_DNA"/>
</dbReference>
<dbReference type="FunFam" id="3.60.70.12:FF:000001">
    <property type="entry name" value="Arginine biosynthesis bifunctional protein ArgJ, chloroplastic"/>
    <property type="match status" value="1"/>
</dbReference>
<comment type="subunit">
    <text evidence="2 8">Heterotetramer of two alpha and two beta chains.</text>
</comment>
<keyword evidence="5 8" id="KW-0808">Transferase</keyword>
<evidence type="ECO:0000256" key="2">
    <source>
        <dbReference type="ARBA" id="ARBA00011475"/>
    </source>
</evidence>
<feature type="site" description="Involved in the stabilization of negative charge on the oxyanion by the formation of the oxyanion hole" evidence="8">
    <location>
        <position position="108"/>
    </location>
</feature>
<feature type="binding site" evidence="8">
    <location>
        <position position="357"/>
    </location>
    <ligand>
        <name>substrate</name>
    </ligand>
</feature>
<evidence type="ECO:0000256" key="3">
    <source>
        <dbReference type="ARBA" id="ARBA00022571"/>
    </source>
</evidence>
<dbReference type="GO" id="GO:0004042">
    <property type="term" value="F:L-glutamate N-acetyltransferase activity"/>
    <property type="evidence" value="ECO:0007669"/>
    <property type="project" value="UniProtKB-UniRule"/>
</dbReference>
<feature type="binding site" evidence="8">
    <location>
        <position position="362"/>
    </location>
    <ligand>
        <name>substrate</name>
    </ligand>
</feature>
<comment type="subcellular location">
    <subcellularLocation>
        <location evidence="8">Cytoplasm</location>
    </subcellularLocation>
</comment>
<dbReference type="GO" id="GO:0006526">
    <property type="term" value="P:L-arginine biosynthetic process"/>
    <property type="evidence" value="ECO:0007669"/>
    <property type="project" value="UniProtKB-UniRule"/>
</dbReference>
<feature type="chain" id="PRO_5023322156" description="Arginine biosynthesis bifunctional protein ArgJ alpha chain" evidence="8">
    <location>
        <begin position="1"/>
        <end position="178"/>
    </location>
</feature>
<sequence>MITSPKGFKAAGLACGLKKSGKKDLAIIYSEVPAAAAAVFTTNKFKAAPIIVSEKQIKHGKIQAIVANAGNANAATGKRGIKDAWTMVSETARALNIPKESVLVTSTGIIGKYLPIDKIKAGIKKTAAAISKDGGHDAALSILTTDKVAKEVTIKTGGYTISGIAKGSGMIDPKMRHATMHAFIATDASIDLKTLQKLLDEAADKSFNMISVDTCMSTNDCVFVLANGLSNAKAGFKEALEKVCVELAKMIAKDGEGATQLMTVRVTGAASEKEARLAAKAIANSDLLKCAVYGRDHNPGRIYAAIGTTSARMNVDKVKTGMKFGKEETVVTCDLGVGKNSATAWGCDLTEEYININAKYHT</sequence>
<evidence type="ECO:0000256" key="5">
    <source>
        <dbReference type="ARBA" id="ARBA00022679"/>
    </source>
</evidence>
<feature type="site" description="Cleavage; by autolysis" evidence="8">
    <location>
        <begin position="178"/>
        <end position="179"/>
    </location>
</feature>
<keyword evidence="4 8" id="KW-0028">Amino-acid biosynthesis</keyword>
<dbReference type="CDD" id="cd02152">
    <property type="entry name" value="OAT"/>
    <property type="match status" value="1"/>
</dbReference>
<dbReference type="UniPathway" id="UPA00068">
    <property type="reaction ID" value="UER00106"/>
</dbReference>
<comment type="pathway">
    <text evidence="8">Amino-acid biosynthesis; L-arginine biosynthesis; N(2)-acetyl-L-ornithine from L-glutamate: step 1/4.</text>
</comment>
<dbReference type="Proteomes" id="UP000179242">
    <property type="component" value="Unassembled WGS sequence"/>
</dbReference>
<dbReference type="GO" id="GO:0006592">
    <property type="term" value="P:ornithine biosynthetic process"/>
    <property type="evidence" value="ECO:0007669"/>
    <property type="project" value="TreeGrafter"/>
</dbReference>
<feature type="binding site" evidence="8">
    <location>
        <position position="144"/>
    </location>
    <ligand>
        <name>substrate</name>
    </ligand>
</feature>
<dbReference type="EC" id="2.3.1.1" evidence="8"/>
<comment type="catalytic activity">
    <reaction evidence="8">
        <text>N(2)-acetyl-L-ornithine + L-glutamate = N-acetyl-L-glutamate + L-ornithine</text>
        <dbReference type="Rhea" id="RHEA:15349"/>
        <dbReference type="ChEBI" id="CHEBI:29985"/>
        <dbReference type="ChEBI" id="CHEBI:44337"/>
        <dbReference type="ChEBI" id="CHEBI:46911"/>
        <dbReference type="ChEBI" id="CHEBI:57805"/>
        <dbReference type="EC" id="2.3.1.35"/>
    </reaction>
</comment>
<accession>A0A1F4U514</accession>
<keyword evidence="3 8" id="KW-0055">Arginine biosynthesis</keyword>
<feature type="chain" id="PRO_5023322155" description="Arginine biosynthesis bifunctional protein ArgJ beta chain" evidence="8">
    <location>
        <begin position="179"/>
        <end position="362"/>
    </location>
</feature>
<dbReference type="NCBIfam" id="NF003802">
    <property type="entry name" value="PRK05388.1"/>
    <property type="match status" value="1"/>
</dbReference>
<feature type="binding site" evidence="8">
    <location>
        <position position="256"/>
    </location>
    <ligand>
        <name>substrate</name>
    </ligand>
</feature>
<keyword evidence="7 8" id="KW-0012">Acyltransferase</keyword>
<proteinExistence type="inferred from homology"/>
<comment type="pathway">
    <text evidence="8">Amino-acid biosynthesis; L-arginine biosynthesis; L-ornithine and N-acetyl-L-glutamate from L-glutamate and N(2)-acetyl-L-ornithine (cyclic): step 1/1.</text>
</comment>
<organism evidence="9 10">
    <name type="scientific">candidate division WOR-1 bacterium RIFOXYC2_FULL_46_14</name>
    <dbReference type="NCBI Taxonomy" id="1802587"/>
    <lineage>
        <taxon>Bacteria</taxon>
        <taxon>Bacillati</taxon>
        <taxon>Saganbacteria</taxon>
    </lineage>
</organism>
<comment type="catalytic activity">
    <reaction evidence="8">
        <text>L-glutamate + acetyl-CoA = N-acetyl-L-glutamate + CoA + H(+)</text>
        <dbReference type="Rhea" id="RHEA:24292"/>
        <dbReference type="ChEBI" id="CHEBI:15378"/>
        <dbReference type="ChEBI" id="CHEBI:29985"/>
        <dbReference type="ChEBI" id="CHEBI:44337"/>
        <dbReference type="ChEBI" id="CHEBI:57287"/>
        <dbReference type="ChEBI" id="CHEBI:57288"/>
        <dbReference type="EC" id="2.3.1.1"/>
    </reaction>
</comment>
<evidence type="ECO:0000256" key="4">
    <source>
        <dbReference type="ARBA" id="ARBA00022605"/>
    </source>
</evidence>
<gene>
    <name evidence="8" type="primary">argJ</name>
    <name evidence="9" type="ORF">A2438_05900</name>
</gene>
<feature type="binding site" evidence="8">
    <location>
        <position position="166"/>
    </location>
    <ligand>
        <name>substrate</name>
    </ligand>
</feature>
<keyword evidence="8" id="KW-0511">Multifunctional enzyme</keyword>
<dbReference type="EC" id="2.3.1.35" evidence="8"/>
<evidence type="ECO:0000313" key="10">
    <source>
        <dbReference type="Proteomes" id="UP000179242"/>
    </source>
</evidence>
<dbReference type="Gene3D" id="3.60.70.12">
    <property type="entry name" value="L-amino peptidase D-ALA esterase/amidase"/>
    <property type="match status" value="1"/>
</dbReference>
<comment type="caution">
    <text evidence="9">The sequence shown here is derived from an EMBL/GenBank/DDBJ whole genome shotgun (WGS) entry which is preliminary data.</text>
</comment>
<feature type="site" description="Involved in the stabilization of negative charge on the oxyanion by the formation of the oxyanion hole" evidence="8">
    <location>
        <position position="107"/>
    </location>
</feature>
<dbReference type="PANTHER" id="PTHR23100:SF0">
    <property type="entry name" value="ARGININE BIOSYNTHESIS BIFUNCTIONAL PROTEIN ARGJ, MITOCHONDRIAL"/>
    <property type="match status" value="1"/>
</dbReference>
<dbReference type="Pfam" id="PF01960">
    <property type="entry name" value="ArgJ"/>
    <property type="match status" value="2"/>
</dbReference>
<dbReference type="InterPro" id="IPR016117">
    <property type="entry name" value="ArgJ-like_dom_sf"/>
</dbReference>
<dbReference type="HAMAP" id="MF_01106">
    <property type="entry name" value="ArgJ"/>
    <property type="match status" value="1"/>
</dbReference>
<keyword evidence="8" id="KW-0963">Cytoplasm</keyword>
<evidence type="ECO:0000256" key="7">
    <source>
        <dbReference type="ARBA" id="ARBA00023315"/>
    </source>
</evidence>
<feature type="active site" description="Nucleophile" evidence="8">
    <location>
        <position position="179"/>
    </location>
</feature>
<dbReference type="GO" id="GO:0004358">
    <property type="term" value="F:L-glutamate N-acetyltransferase activity, acting on acetyl-L-ornithine as donor"/>
    <property type="evidence" value="ECO:0007669"/>
    <property type="project" value="UniProtKB-UniRule"/>
</dbReference>
<dbReference type="InterPro" id="IPR002813">
    <property type="entry name" value="Arg_biosynth_ArgJ"/>
</dbReference>
<name>A0A1F4U514_UNCSA</name>
<comment type="similarity">
    <text evidence="1 8">Belongs to the ArgJ family.</text>
</comment>
<evidence type="ECO:0000256" key="6">
    <source>
        <dbReference type="ARBA" id="ARBA00022813"/>
    </source>
</evidence>
<evidence type="ECO:0000313" key="9">
    <source>
        <dbReference type="EMBL" id="OGC40022.1"/>
    </source>
</evidence>
<dbReference type="PANTHER" id="PTHR23100">
    <property type="entry name" value="ARGININE BIOSYNTHESIS BIFUNCTIONAL PROTEIN ARGJ"/>
    <property type="match status" value="1"/>
</dbReference>
<dbReference type="NCBIfam" id="TIGR00120">
    <property type="entry name" value="ArgJ"/>
    <property type="match status" value="1"/>
</dbReference>
<dbReference type="SUPFAM" id="SSF56266">
    <property type="entry name" value="DmpA/ArgJ-like"/>
    <property type="match status" value="1"/>
</dbReference>
<dbReference type="GO" id="GO:0005737">
    <property type="term" value="C:cytoplasm"/>
    <property type="evidence" value="ECO:0007669"/>
    <property type="project" value="UniProtKB-SubCell"/>
</dbReference>
<protein>
    <recommendedName>
        <fullName evidence="8">Arginine biosynthesis bifunctional protein ArgJ</fullName>
    </recommendedName>
    <domain>
        <recommendedName>
            <fullName evidence="8">Glutamate N-acetyltransferase</fullName>
            <ecNumber evidence="8">2.3.1.35</ecNumber>
        </recommendedName>
        <alternativeName>
            <fullName evidence="8">Ornithine acetyltransferase</fullName>
            <shortName evidence="8">OATase</shortName>
        </alternativeName>
        <alternativeName>
            <fullName evidence="8">Ornithine transacetylase</fullName>
        </alternativeName>
    </domain>
    <domain>
        <recommendedName>
            <fullName evidence="8">Amino-acid acetyltransferase</fullName>
            <ecNumber evidence="8">2.3.1.1</ecNumber>
        </recommendedName>
        <alternativeName>
            <fullName evidence="8">N-acetylglutamate synthase</fullName>
            <shortName evidence="8">AGSase</shortName>
        </alternativeName>
    </domain>
    <component>
        <recommendedName>
            <fullName evidence="8">Arginine biosynthesis bifunctional protein ArgJ alpha chain</fullName>
        </recommendedName>
    </component>
    <component>
        <recommendedName>
            <fullName evidence="8">Arginine biosynthesis bifunctional protein ArgJ beta chain</fullName>
        </recommendedName>
    </component>
</protein>
<keyword evidence="6 8" id="KW-0068">Autocatalytic cleavage</keyword>
<dbReference type="AlphaFoldDB" id="A0A1F4U514"/>
<dbReference type="InterPro" id="IPR042195">
    <property type="entry name" value="ArgJ_beta_C"/>
</dbReference>